<feature type="domain" description="Peptidase M60" evidence="1">
    <location>
        <begin position="3"/>
        <end position="75"/>
    </location>
</feature>
<dbReference type="PANTHER" id="PTHR15730:SF5">
    <property type="entry name" value="SI:CH211-210B2.2-RELATED"/>
    <property type="match status" value="1"/>
</dbReference>
<sequence length="96" mass="11354">MRNGAQLDQWEVWVCLETYLQLQEGFGWEPFIQLFSDYQQIPAARLDKVGRMNLWAEKCSQQVKRNLLPFFKAWGGLSERTSPENCQLCQRGRRTQ</sequence>
<dbReference type="Pfam" id="PF13402">
    <property type="entry name" value="Peptidase_M60"/>
    <property type="match status" value="1"/>
</dbReference>
<dbReference type="EMBL" id="JAGXEW010000018">
    <property type="protein sequence ID" value="KAK1161369.1"/>
    <property type="molecule type" value="Genomic_DNA"/>
</dbReference>
<dbReference type="Proteomes" id="UP001230051">
    <property type="component" value="Unassembled WGS sequence"/>
</dbReference>
<dbReference type="InterPro" id="IPR051244">
    <property type="entry name" value="TCAF"/>
</dbReference>
<dbReference type="GO" id="GO:0005886">
    <property type="term" value="C:plasma membrane"/>
    <property type="evidence" value="ECO:0007669"/>
    <property type="project" value="TreeGrafter"/>
</dbReference>
<dbReference type="EMBL" id="JAGXEW010000024">
    <property type="protein sequence ID" value="KAK1158643.1"/>
    <property type="molecule type" value="Genomic_DNA"/>
</dbReference>
<dbReference type="InterPro" id="IPR031161">
    <property type="entry name" value="Peptidase_M60_dom"/>
</dbReference>
<comment type="caution">
    <text evidence="3">The sequence shown here is derived from an EMBL/GenBank/DDBJ whole genome shotgun (WGS) entry which is preliminary data.</text>
</comment>
<dbReference type="AlphaFoldDB" id="A0AAD8D0I5"/>
<proteinExistence type="predicted"/>
<keyword evidence="4" id="KW-1185">Reference proteome</keyword>
<evidence type="ECO:0000313" key="3">
    <source>
        <dbReference type="EMBL" id="KAK1161369.1"/>
    </source>
</evidence>
<dbReference type="InterPro" id="IPR042279">
    <property type="entry name" value="Pep_M60_3"/>
</dbReference>
<reference evidence="3" key="1">
    <citation type="submission" date="2022-02" db="EMBL/GenBank/DDBJ databases">
        <title>Atlantic sturgeon de novo genome assembly.</title>
        <authorList>
            <person name="Stock M."/>
            <person name="Klopp C."/>
            <person name="Guiguen Y."/>
            <person name="Cabau C."/>
            <person name="Parinello H."/>
            <person name="Santidrian Yebra-Pimentel E."/>
            <person name="Kuhl H."/>
            <person name="Dirks R.P."/>
            <person name="Guessner J."/>
            <person name="Wuertz S."/>
            <person name="Du K."/>
            <person name="Schartl M."/>
        </authorList>
    </citation>
    <scope>NUCLEOTIDE SEQUENCE</scope>
    <source>
        <strain evidence="3">STURGEONOMICS-FGT-2020</strain>
        <tissue evidence="3">Whole blood</tissue>
    </source>
</reference>
<protein>
    <recommendedName>
        <fullName evidence="1">Peptidase M60 domain-containing protein</fullName>
    </recommendedName>
</protein>
<dbReference type="PANTHER" id="PTHR15730">
    <property type="entry name" value="EXPERIMENTAL AUTOIMMUNE PROSTATITIS ANTIGEN 2-RELATED"/>
    <property type="match status" value="1"/>
</dbReference>
<accession>A0AAD8D0I5</accession>
<dbReference type="Gene3D" id="1.10.390.30">
    <property type="entry name" value="Peptidase M60, enhancin-like domain 3"/>
    <property type="match status" value="1"/>
</dbReference>
<dbReference type="GO" id="GO:0044325">
    <property type="term" value="F:transmembrane transporter binding"/>
    <property type="evidence" value="ECO:0007669"/>
    <property type="project" value="TreeGrafter"/>
</dbReference>
<gene>
    <name evidence="3" type="ORF">AOXY_G18870</name>
    <name evidence="2" type="ORF">AOXY_G23655</name>
</gene>
<evidence type="ECO:0000259" key="1">
    <source>
        <dbReference type="Pfam" id="PF13402"/>
    </source>
</evidence>
<name>A0AAD8D0I5_ACIOX</name>
<dbReference type="GO" id="GO:0090314">
    <property type="term" value="P:positive regulation of protein targeting to membrane"/>
    <property type="evidence" value="ECO:0007669"/>
    <property type="project" value="TreeGrafter"/>
</dbReference>
<organism evidence="3 4">
    <name type="scientific">Acipenser oxyrinchus oxyrinchus</name>
    <dbReference type="NCBI Taxonomy" id="40147"/>
    <lineage>
        <taxon>Eukaryota</taxon>
        <taxon>Metazoa</taxon>
        <taxon>Chordata</taxon>
        <taxon>Craniata</taxon>
        <taxon>Vertebrata</taxon>
        <taxon>Euteleostomi</taxon>
        <taxon>Actinopterygii</taxon>
        <taxon>Chondrostei</taxon>
        <taxon>Acipenseriformes</taxon>
        <taxon>Acipenseridae</taxon>
        <taxon>Acipenser</taxon>
    </lineage>
</organism>
<evidence type="ECO:0000313" key="4">
    <source>
        <dbReference type="Proteomes" id="UP001230051"/>
    </source>
</evidence>
<evidence type="ECO:0000313" key="2">
    <source>
        <dbReference type="EMBL" id="KAK1158643.1"/>
    </source>
</evidence>